<dbReference type="InterPro" id="IPR037919">
    <property type="entry name" value="OGT"/>
</dbReference>
<dbReference type="AlphaFoldDB" id="A0A1E3X333"/>
<dbReference type="Proteomes" id="UP000094056">
    <property type="component" value="Unassembled WGS sequence"/>
</dbReference>
<name>A0A1E3X333_9BACT</name>
<gene>
    <name evidence="2" type="ORF">SCARUB_04820</name>
</gene>
<dbReference type="GO" id="GO:0097363">
    <property type="term" value="F:protein O-acetylglucosaminyltransferase activity"/>
    <property type="evidence" value="ECO:0007669"/>
    <property type="project" value="TreeGrafter"/>
</dbReference>
<reference evidence="2 3" key="1">
    <citation type="submission" date="2016-07" db="EMBL/GenBank/DDBJ databases">
        <title>Draft genome of Scalindua rubra, obtained from a brine-seawater interface in the Red Sea, sheds light on salt adaptation in anammox bacteria.</title>
        <authorList>
            <person name="Speth D.R."/>
            <person name="Lagkouvardos I."/>
            <person name="Wang Y."/>
            <person name="Qian P.-Y."/>
            <person name="Dutilh B.E."/>
            <person name="Jetten M.S."/>
        </authorList>
    </citation>
    <scope>NUCLEOTIDE SEQUENCE [LARGE SCALE GENOMIC DNA]</scope>
    <source>
        <strain evidence="2">BSI-1</strain>
    </source>
</reference>
<evidence type="ECO:0000313" key="3">
    <source>
        <dbReference type="Proteomes" id="UP000094056"/>
    </source>
</evidence>
<dbReference type="Pfam" id="PF01075">
    <property type="entry name" value="Glyco_transf_9"/>
    <property type="match status" value="1"/>
</dbReference>
<dbReference type="PANTHER" id="PTHR44366:SF1">
    <property type="entry name" value="UDP-N-ACETYLGLUCOSAMINE--PEPTIDE N-ACETYLGLUCOSAMINYLTRANSFERASE 110 KDA SUBUNIT"/>
    <property type="match status" value="1"/>
</dbReference>
<evidence type="ECO:0000313" key="2">
    <source>
        <dbReference type="EMBL" id="ODS30073.1"/>
    </source>
</evidence>
<comment type="caution">
    <text evidence="2">The sequence shown here is derived from an EMBL/GenBank/DDBJ whole genome shotgun (WGS) entry which is preliminary data.</text>
</comment>
<feature type="repeat" description="TPR" evidence="1">
    <location>
        <begin position="42"/>
        <end position="75"/>
    </location>
</feature>
<dbReference type="InterPro" id="IPR002201">
    <property type="entry name" value="Glyco_trans_9"/>
</dbReference>
<dbReference type="Pfam" id="PF13181">
    <property type="entry name" value="TPR_8"/>
    <property type="match status" value="1"/>
</dbReference>
<keyword evidence="1" id="KW-0802">TPR repeat</keyword>
<dbReference type="EMBL" id="MAYW01000290">
    <property type="protein sequence ID" value="ODS30073.1"/>
    <property type="molecule type" value="Genomic_DNA"/>
</dbReference>
<dbReference type="SMART" id="SM00028">
    <property type="entry name" value="TPR"/>
    <property type="match status" value="10"/>
</dbReference>
<feature type="repeat" description="TPR" evidence="1">
    <location>
        <begin position="144"/>
        <end position="177"/>
    </location>
</feature>
<dbReference type="SUPFAM" id="SSF48452">
    <property type="entry name" value="TPR-like"/>
    <property type="match status" value="2"/>
</dbReference>
<proteinExistence type="predicted"/>
<feature type="repeat" description="TPR" evidence="1">
    <location>
        <begin position="280"/>
        <end position="313"/>
    </location>
</feature>
<dbReference type="Gene3D" id="3.40.50.2000">
    <property type="entry name" value="Glycogen Phosphorylase B"/>
    <property type="match status" value="1"/>
</dbReference>
<dbReference type="Pfam" id="PF00515">
    <property type="entry name" value="TPR_1"/>
    <property type="match status" value="2"/>
</dbReference>
<feature type="repeat" description="TPR" evidence="1">
    <location>
        <begin position="110"/>
        <end position="143"/>
    </location>
</feature>
<feature type="repeat" description="TPR" evidence="1">
    <location>
        <begin position="314"/>
        <end position="347"/>
    </location>
</feature>
<dbReference type="SUPFAM" id="SSF53756">
    <property type="entry name" value="UDP-Glycosyltransferase/glycogen phosphorylase"/>
    <property type="match status" value="1"/>
</dbReference>
<sequence length="672" mass="74870">MNHMVKDNKKLLQEALKLHQTGNLDAAANLYNKILEEQPDNIDAISLLGALNLQTGNLDVACVFLKKALALKPDNAMAHNNLGSALQASGRLDEAIASYKQAITLKPDYDEAYYNLGSTLQKLGRFEEAIASYKQAITLKPNDADAHSNLGNALRKNGKPDEALVSYRHATLLKPGDAELHSNLGAALQELGRFDEAILSYKQAIALKPEFAMAHSNLGTALKKQGKFEEAMKSYNRAIELKPDYAEAHNNLGFALQELGRFDEAIAIYKRAIAFKPDYAEAYYNLGNTLKEQNKLDEAVASYMQAISLKPDYAEAHNNLGIAFQEQGKLNEAVTGYSRAIELKPDYADAHFNKSLTSLLKGNFKKGWQEYEWRLRTKDYALKPFRQPMWDGSPLNGKSILVHAEQGIGDIIQFVRYLPMIQAQGGHVIFECRQVLLRLLKNCAGIDKIIERTPTSESAVQFDVHVPFLSLPGIFGATPDNIPADIPYIIVDSKLASQWHMRFVHDNGFKIGIVWAGNPHNKRDHNRSCSLADFATLAEIPELSFYSLQKGPTSEGKEGMKITNLENELNDFTDTAAAIANLDLVISVDTAVAHLAGAIGKPVWTLLPLAPDWRWLLKRNDSPWYPSMRLFRQTQLKDWNGVFEQVKEALISNFGLQIADCGKKSVCRIPKY</sequence>
<dbReference type="Gene3D" id="1.25.40.10">
    <property type="entry name" value="Tetratricopeptide repeat domain"/>
    <property type="match status" value="7"/>
</dbReference>
<feature type="repeat" description="TPR" evidence="1">
    <location>
        <begin position="178"/>
        <end position="211"/>
    </location>
</feature>
<dbReference type="PROSITE" id="PS50293">
    <property type="entry name" value="TPR_REGION"/>
    <property type="match status" value="7"/>
</dbReference>
<dbReference type="Pfam" id="PF13414">
    <property type="entry name" value="TPR_11"/>
    <property type="match status" value="3"/>
</dbReference>
<dbReference type="InterPro" id="IPR019734">
    <property type="entry name" value="TPR_rpt"/>
</dbReference>
<feature type="repeat" description="TPR" evidence="1">
    <location>
        <begin position="76"/>
        <end position="109"/>
    </location>
</feature>
<accession>A0A1E3X333</accession>
<dbReference type="GO" id="GO:0006493">
    <property type="term" value="P:protein O-linked glycosylation"/>
    <property type="evidence" value="ECO:0007669"/>
    <property type="project" value="InterPro"/>
</dbReference>
<dbReference type="InterPro" id="IPR011990">
    <property type="entry name" value="TPR-like_helical_dom_sf"/>
</dbReference>
<dbReference type="PANTHER" id="PTHR44366">
    <property type="entry name" value="UDP-N-ACETYLGLUCOSAMINE--PEPTIDE N-ACETYLGLUCOSAMINYLTRANSFERASE 110 KDA SUBUNIT"/>
    <property type="match status" value="1"/>
</dbReference>
<feature type="repeat" description="TPR" evidence="1">
    <location>
        <begin position="246"/>
        <end position="279"/>
    </location>
</feature>
<evidence type="ECO:0000256" key="1">
    <source>
        <dbReference type="PROSITE-ProRule" id="PRU00339"/>
    </source>
</evidence>
<protein>
    <submittedName>
        <fullName evidence="2">Peptidase</fullName>
    </submittedName>
</protein>
<organism evidence="2 3">
    <name type="scientific">Candidatus Scalindua rubra</name>
    <dbReference type="NCBI Taxonomy" id="1872076"/>
    <lineage>
        <taxon>Bacteria</taxon>
        <taxon>Pseudomonadati</taxon>
        <taxon>Planctomycetota</taxon>
        <taxon>Candidatus Brocadiia</taxon>
        <taxon>Candidatus Brocadiales</taxon>
        <taxon>Candidatus Scalinduaceae</taxon>
        <taxon>Candidatus Scalindua</taxon>
    </lineage>
</organism>
<dbReference type="PROSITE" id="PS50005">
    <property type="entry name" value="TPR"/>
    <property type="match status" value="9"/>
</dbReference>
<dbReference type="PATRIC" id="fig|1872076.5.peg.5786"/>
<feature type="repeat" description="TPR" evidence="1">
    <location>
        <begin position="212"/>
        <end position="245"/>
    </location>
</feature>